<evidence type="ECO:0000313" key="2">
    <source>
        <dbReference type="Proteomes" id="UP000001192"/>
    </source>
</evidence>
<gene>
    <name evidence="1" type="ordered locus">Bphy_4813</name>
</gene>
<proteinExistence type="predicted"/>
<sequence length="81" mass="9164">MSLPLFSYRGLRRPHDRSRVEAALQPRFRITPPVDQPGSGWPVRTTLESADGFGGQTFCRLLQRERNIGTSNQSVSHVAHY</sequence>
<evidence type="ECO:0000313" key="1">
    <source>
        <dbReference type="EMBL" id="ACC73921.1"/>
    </source>
</evidence>
<reference evidence="2" key="1">
    <citation type="journal article" date="2014" name="Stand. Genomic Sci.">
        <title>Complete genome sequence of Burkholderia phymatum STM815(T), a broad host range and efficient nitrogen-fixing symbiont of Mimosa species.</title>
        <authorList>
            <person name="Moulin L."/>
            <person name="Klonowska A."/>
            <person name="Caroline B."/>
            <person name="Booth K."/>
            <person name="Vriezen J.A."/>
            <person name="Melkonian R."/>
            <person name="James E.K."/>
            <person name="Young J.P."/>
            <person name="Bena G."/>
            <person name="Hauser L."/>
            <person name="Land M."/>
            <person name="Kyrpides N."/>
            <person name="Bruce D."/>
            <person name="Chain P."/>
            <person name="Copeland A."/>
            <person name="Pitluck S."/>
            <person name="Woyke T."/>
            <person name="Lizotte-Waniewski M."/>
            <person name="Bristow J."/>
            <person name="Riley M."/>
        </authorList>
    </citation>
    <scope>NUCLEOTIDE SEQUENCE [LARGE SCALE GENOMIC DNA]</scope>
    <source>
        <strain evidence="2">DSM 17167 / CIP 108236 / LMG 21445 / STM815</strain>
    </source>
</reference>
<keyword evidence="2" id="KW-1185">Reference proteome</keyword>
<dbReference type="HOGENOM" id="CLU_2567280_0_0_4"/>
<organism evidence="1 2">
    <name type="scientific">Paraburkholderia phymatum (strain DSM 17167 / CIP 108236 / LMG 21445 / STM815)</name>
    <name type="common">Burkholderia phymatum</name>
    <dbReference type="NCBI Taxonomy" id="391038"/>
    <lineage>
        <taxon>Bacteria</taxon>
        <taxon>Pseudomonadati</taxon>
        <taxon>Pseudomonadota</taxon>
        <taxon>Betaproteobacteria</taxon>
        <taxon>Burkholderiales</taxon>
        <taxon>Burkholderiaceae</taxon>
        <taxon>Paraburkholderia</taxon>
    </lineage>
</organism>
<protein>
    <submittedName>
        <fullName evidence="1">Uncharacterized protein</fullName>
    </submittedName>
</protein>
<dbReference type="AlphaFoldDB" id="B2JS02"/>
<accession>B2JS02</accession>
<dbReference type="KEGG" id="bph:Bphy_4813"/>
<dbReference type="Proteomes" id="UP000001192">
    <property type="component" value="Chromosome 2"/>
</dbReference>
<dbReference type="EMBL" id="CP001044">
    <property type="protein sequence ID" value="ACC73921.1"/>
    <property type="molecule type" value="Genomic_DNA"/>
</dbReference>
<name>B2JS02_PARP8</name>